<dbReference type="AlphaFoldDB" id="A0A645CEX7"/>
<dbReference type="EMBL" id="VSSQ01026637">
    <property type="protein sequence ID" value="MPM75458.1"/>
    <property type="molecule type" value="Genomic_DNA"/>
</dbReference>
<evidence type="ECO:0000313" key="1">
    <source>
        <dbReference type="EMBL" id="MPM75458.1"/>
    </source>
</evidence>
<organism evidence="1">
    <name type="scientific">bioreactor metagenome</name>
    <dbReference type="NCBI Taxonomy" id="1076179"/>
    <lineage>
        <taxon>unclassified sequences</taxon>
        <taxon>metagenomes</taxon>
        <taxon>ecological metagenomes</taxon>
    </lineage>
</organism>
<name>A0A645CEX7_9ZZZZ</name>
<gene>
    <name evidence="1" type="ORF">SDC9_122451</name>
</gene>
<reference evidence="1" key="1">
    <citation type="submission" date="2019-08" db="EMBL/GenBank/DDBJ databases">
        <authorList>
            <person name="Kucharzyk K."/>
            <person name="Murdoch R.W."/>
            <person name="Higgins S."/>
            <person name="Loffler F."/>
        </authorList>
    </citation>
    <scope>NUCLEOTIDE SEQUENCE</scope>
</reference>
<sequence>MVLWTCSDGYNLLPTDPHDQPRGLHRIRDGLSGGAAGQGALLGSGVSVTDPVQLRIYCRSASIGRTPSSGMIALRRQYYVYVTVVSHLLRSGLGSAKIHHEQKKGLIQFPEQIRDRLATVCAPGEERPIRRFNIMSRKPDLCEEIAQVPKPTV</sequence>
<proteinExistence type="predicted"/>
<accession>A0A645CEX7</accession>
<comment type="caution">
    <text evidence="1">The sequence shown here is derived from an EMBL/GenBank/DDBJ whole genome shotgun (WGS) entry which is preliminary data.</text>
</comment>
<protein>
    <submittedName>
        <fullName evidence="1">Uncharacterized protein</fullName>
    </submittedName>
</protein>